<keyword evidence="4" id="KW-0963">Cytoplasm</keyword>
<evidence type="ECO:0000256" key="1">
    <source>
        <dbReference type="ARBA" id="ARBA00004496"/>
    </source>
</evidence>
<dbReference type="SMART" id="SM00529">
    <property type="entry name" value="HTH_DTXR"/>
    <property type="match status" value="1"/>
</dbReference>
<dbReference type="InterPro" id="IPR036388">
    <property type="entry name" value="WH-like_DNA-bd_sf"/>
</dbReference>
<keyword evidence="15" id="KW-1185">Reference proteome</keyword>
<dbReference type="GO" id="GO:0005737">
    <property type="term" value="C:cytoplasm"/>
    <property type="evidence" value="ECO:0007669"/>
    <property type="project" value="UniProtKB-SubCell"/>
</dbReference>
<keyword evidence="7" id="KW-0238">DNA-binding</keyword>
<evidence type="ECO:0000256" key="7">
    <source>
        <dbReference type="ARBA" id="ARBA00023125"/>
    </source>
</evidence>
<keyword evidence="8" id="KW-0010">Activator</keyword>
<dbReference type="InterPro" id="IPR022687">
    <property type="entry name" value="HTH_DTXR"/>
</dbReference>
<dbReference type="GO" id="GO:0003700">
    <property type="term" value="F:DNA-binding transcription factor activity"/>
    <property type="evidence" value="ECO:0007669"/>
    <property type="project" value="InterPro"/>
</dbReference>
<dbReference type="InterPro" id="IPR022689">
    <property type="entry name" value="Iron_dep_repressor"/>
</dbReference>
<keyword evidence="9" id="KW-0804">Transcription</keyword>
<comment type="subcellular location">
    <subcellularLocation>
        <location evidence="1">Cytoplasm</location>
    </subcellularLocation>
</comment>
<evidence type="ECO:0000256" key="6">
    <source>
        <dbReference type="ARBA" id="ARBA00023015"/>
    </source>
</evidence>
<dbReference type="EMBL" id="CDRZ01000060">
    <property type="protein sequence ID" value="CEO88168.1"/>
    <property type="molecule type" value="Genomic_DNA"/>
</dbReference>
<organism evidence="14 15">
    <name type="scientific">Syntrophaceticus schinkii</name>
    <dbReference type="NCBI Taxonomy" id="499207"/>
    <lineage>
        <taxon>Bacteria</taxon>
        <taxon>Bacillati</taxon>
        <taxon>Bacillota</taxon>
        <taxon>Clostridia</taxon>
        <taxon>Thermoanaerobacterales</taxon>
        <taxon>Thermoanaerobacterales Family III. Incertae Sedis</taxon>
        <taxon>Syntrophaceticus</taxon>
    </lineage>
</organism>
<feature type="compositionally biased region" description="Basic and acidic residues" evidence="12">
    <location>
        <begin position="154"/>
        <end position="170"/>
    </location>
</feature>
<feature type="domain" description="HTH dtxR-type" evidence="13">
    <location>
        <begin position="21"/>
        <end position="82"/>
    </location>
</feature>
<dbReference type="Gene3D" id="1.10.10.10">
    <property type="entry name" value="Winged helix-like DNA-binding domain superfamily/Winged helix DNA-binding domain"/>
    <property type="match status" value="1"/>
</dbReference>
<dbReference type="RefSeq" id="WP_084710924.1">
    <property type="nucleotide sequence ID" value="NZ_CDRZ01000060.1"/>
</dbReference>
<dbReference type="GO" id="GO:0003677">
    <property type="term" value="F:DNA binding"/>
    <property type="evidence" value="ECO:0007669"/>
    <property type="project" value="UniProtKB-KW"/>
</dbReference>
<gene>
    <name evidence="14" type="ORF">SSCH_1520010</name>
</gene>
<evidence type="ECO:0000256" key="9">
    <source>
        <dbReference type="ARBA" id="ARBA00023163"/>
    </source>
</evidence>
<dbReference type="PANTHER" id="PTHR33238">
    <property type="entry name" value="IRON (METAL) DEPENDENT REPRESSOR, DTXR FAMILY"/>
    <property type="match status" value="1"/>
</dbReference>
<evidence type="ECO:0000313" key="14">
    <source>
        <dbReference type="EMBL" id="CEO88168.1"/>
    </source>
</evidence>
<dbReference type="SUPFAM" id="SSF47979">
    <property type="entry name" value="Iron-dependent repressor protein, dimerization domain"/>
    <property type="match status" value="1"/>
</dbReference>
<proteinExistence type="inferred from homology"/>
<evidence type="ECO:0000256" key="10">
    <source>
        <dbReference type="ARBA" id="ARBA00023211"/>
    </source>
</evidence>
<accession>A0A0B7MIY8</accession>
<dbReference type="SUPFAM" id="SSF46785">
    <property type="entry name" value="Winged helix' DNA-binding domain"/>
    <property type="match status" value="1"/>
</dbReference>
<evidence type="ECO:0000256" key="5">
    <source>
        <dbReference type="ARBA" id="ARBA00022491"/>
    </source>
</evidence>
<reference evidence="15" key="1">
    <citation type="submission" date="2015-01" db="EMBL/GenBank/DDBJ databases">
        <authorList>
            <person name="Manzoor Shahid"/>
            <person name="Zubair Saima"/>
        </authorList>
    </citation>
    <scope>NUCLEOTIDE SEQUENCE [LARGE SCALE GENOMIC DNA]</scope>
    <source>
        <strain evidence="15">Sp3</strain>
    </source>
</reference>
<evidence type="ECO:0000256" key="4">
    <source>
        <dbReference type="ARBA" id="ARBA00022490"/>
    </source>
</evidence>
<dbReference type="AlphaFoldDB" id="A0A0B7MIY8"/>
<dbReference type="Proteomes" id="UP000046155">
    <property type="component" value="Unassembled WGS sequence"/>
</dbReference>
<dbReference type="PANTHER" id="PTHR33238:SF11">
    <property type="entry name" value="TRANSCRIPTIONAL REGULATOR MNTR"/>
    <property type="match status" value="1"/>
</dbReference>
<evidence type="ECO:0000256" key="11">
    <source>
        <dbReference type="ARBA" id="ARBA00032593"/>
    </source>
</evidence>
<evidence type="ECO:0000256" key="12">
    <source>
        <dbReference type="SAM" id="MobiDB-lite"/>
    </source>
</evidence>
<keyword evidence="10" id="KW-0464">Manganese</keyword>
<keyword evidence="6" id="KW-0805">Transcription regulation</keyword>
<evidence type="ECO:0000256" key="3">
    <source>
        <dbReference type="ARBA" id="ARBA00011738"/>
    </source>
</evidence>
<dbReference type="InterPro" id="IPR036390">
    <property type="entry name" value="WH_DNA-bd_sf"/>
</dbReference>
<evidence type="ECO:0000256" key="8">
    <source>
        <dbReference type="ARBA" id="ARBA00023159"/>
    </source>
</evidence>
<name>A0A0B7MIY8_9FIRM</name>
<dbReference type="Gene3D" id="1.10.60.10">
    <property type="entry name" value="Iron dependent repressor, metal binding and dimerisation domain"/>
    <property type="match status" value="1"/>
</dbReference>
<dbReference type="OrthoDB" id="9791355at2"/>
<protein>
    <recommendedName>
        <fullName evidence="11">Manganese transport regulator</fullName>
    </recommendedName>
</protein>
<dbReference type="Pfam" id="PF02742">
    <property type="entry name" value="Fe_dep_repr_C"/>
    <property type="match status" value="1"/>
</dbReference>
<dbReference type="GO" id="GO:0046914">
    <property type="term" value="F:transition metal ion binding"/>
    <property type="evidence" value="ECO:0007669"/>
    <property type="project" value="InterPro"/>
</dbReference>
<sequence>MKKSFHTVRGYQLLEQKKKTLTPAMEDYLEMIYRASLKDGYIRITTLSALLNVRAPSATKMVQKLTGLGLLHYKKYGIVFLTESGKEIGQFLLERHNTVEKFLKFLGVGENLLVETELIEHNISLHTLQLLGSFNQFLAENPYIREQFEHFKKAQTKKETNEPRRSEATQRGKQPFIP</sequence>
<dbReference type="Pfam" id="PF01325">
    <property type="entry name" value="Fe_dep_repress"/>
    <property type="match status" value="1"/>
</dbReference>
<comment type="similarity">
    <text evidence="2">Belongs to the DtxR/MntR family.</text>
</comment>
<dbReference type="InterPro" id="IPR001367">
    <property type="entry name" value="Fe_dep_repressor"/>
</dbReference>
<evidence type="ECO:0000256" key="2">
    <source>
        <dbReference type="ARBA" id="ARBA00007871"/>
    </source>
</evidence>
<dbReference type="PROSITE" id="PS50944">
    <property type="entry name" value="HTH_DTXR"/>
    <property type="match status" value="1"/>
</dbReference>
<keyword evidence="5" id="KW-0678">Repressor</keyword>
<dbReference type="InterPro" id="IPR036421">
    <property type="entry name" value="Fe_dep_repressor_sf"/>
</dbReference>
<dbReference type="GO" id="GO:0046983">
    <property type="term" value="F:protein dimerization activity"/>
    <property type="evidence" value="ECO:0007669"/>
    <property type="project" value="InterPro"/>
</dbReference>
<dbReference type="InterPro" id="IPR050536">
    <property type="entry name" value="DtxR_MntR_Metal-Reg"/>
</dbReference>
<evidence type="ECO:0000259" key="13">
    <source>
        <dbReference type="PROSITE" id="PS50944"/>
    </source>
</evidence>
<feature type="region of interest" description="Disordered" evidence="12">
    <location>
        <begin position="154"/>
        <end position="178"/>
    </location>
</feature>
<evidence type="ECO:0000313" key="15">
    <source>
        <dbReference type="Proteomes" id="UP000046155"/>
    </source>
</evidence>
<comment type="subunit">
    <text evidence="3">Homodimer.</text>
</comment>